<evidence type="ECO:0000313" key="7">
    <source>
        <dbReference type="EMBL" id="AXE82370.1"/>
    </source>
</evidence>
<name>A0A2Z5JPN5_STRAR</name>
<dbReference type="Pfam" id="PF02668">
    <property type="entry name" value="TauD"/>
    <property type="match status" value="1"/>
</dbReference>
<gene>
    <name evidence="6" type="ORF">C5746_00970</name>
    <name evidence="7" type="ORF">C5746_42265</name>
</gene>
<evidence type="ECO:0000256" key="4">
    <source>
        <dbReference type="SAM" id="MobiDB-lite"/>
    </source>
</evidence>
<proteinExistence type="predicted"/>
<evidence type="ECO:0000259" key="5">
    <source>
        <dbReference type="Pfam" id="PF02668"/>
    </source>
</evidence>
<feature type="region of interest" description="Disordered" evidence="4">
    <location>
        <begin position="1"/>
        <end position="20"/>
    </location>
</feature>
<feature type="domain" description="TauD/TfdA-like" evidence="5">
    <location>
        <begin position="35"/>
        <end position="313"/>
    </location>
</feature>
<dbReference type="Gene3D" id="3.60.130.10">
    <property type="entry name" value="Clavaminate synthase-like"/>
    <property type="match status" value="1"/>
</dbReference>
<accession>A0A2Z5JPN5</accession>
<dbReference type="InterPro" id="IPR050411">
    <property type="entry name" value="AlphaKG_dependent_hydroxylases"/>
</dbReference>
<organism evidence="7 8">
    <name type="scientific">Streptomyces atratus</name>
    <dbReference type="NCBI Taxonomy" id="1893"/>
    <lineage>
        <taxon>Bacteria</taxon>
        <taxon>Bacillati</taxon>
        <taxon>Actinomycetota</taxon>
        <taxon>Actinomycetes</taxon>
        <taxon>Kitasatosporales</taxon>
        <taxon>Streptomycetaceae</taxon>
        <taxon>Streptomyces</taxon>
    </lineage>
</organism>
<evidence type="ECO:0000256" key="3">
    <source>
        <dbReference type="ARBA" id="ARBA00023004"/>
    </source>
</evidence>
<dbReference type="EMBL" id="CP027306">
    <property type="protein sequence ID" value="AXE75796.1"/>
    <property type="molecule type" value="Genomic_DNA"/>
</dbReference>
<dbReference type="KEGG" id="sata:C5746_42265"/>
<dbReference type="SUPFAM" id="SSF51197">
    <property type="entry name" value="Clavaminate synthase-like"/>
    <property type="match status" value="1"/>
</dbReference>
<comment type="cofactor">
    <cofactor evidence="1">
        <name>Fe(2+)</name>
        <dbReference type="ChEBI" id="CHEBI:29033"/>
    </cofactor>
</comment>
<reference evidence="7 8" key="1">
    <citation type="journal article" date="2018" name="Front. Microbiol.">
        <title>Genome Sequencing of Streptomyces atratus SCSIOZH16 and Activation Production of Nocardamine via Metabolic Engineering.</title>
        <authorList>
            <person name="Li Y."/>
            <person name="Zhang C."/>
            <person name="Liu C."/>
            <person name="Ju J."/>
            <person name="Ma J."/>
        </authorList>
    </citation>
    <scope>NUCLEOTIDE SEQUENCE [LARGE SCALE GENOMIC DNA]</scope>
    <source>
        <strain evidence="7 8">SCSIO_ZH16</strain>
    </source>
</reference>
<dbReference type="PANTHER" id="PTHR10696:SF21">
    <property type="entry name" value="TAUD_TFDA-LIKE DOMAIN-CONTAINING PROTEIN"/>
    <property type="match status" value="1"/>
</dbReference>
<keyword evidence="2" id="KW-0560">Oxidoreductase</keyword>
<dbReference type="EMBL" id="CP027306">
    <property type="protein sequence ID" value="AXE82370.1"/>
    <property type="molecule type" value="Genomic_DNA"/>
</dbReference>
<keyword evidence="3" id="KW-0408">Iron</keyword>
<evidence type="ECO:0000256" key="1">
    <source>
        <dbReference type="ARBA" id="ARBA00001954"/>
    </source>
</evidence>
<dbReference type="AlphaFoldDB" id="A0A2Z5JPN5"/>
<dbReference type="GeneID" id="95524819"/>
<protein>
    <recommendedName>
        <fullName evidence="5">TauD/TfdA-like domain-containing protein</fullName>
    </recommendedName>
</protein>
<evidence type="ECO:0000313" key="6">
    <source>
        <dbReference type="EMBL" id="AXE75796.1"/>
    </source>
</evidence>
<dbReference type="InterPro" id="IPR003819">
    <property type="entry name" value="TauD/TfdA-like"/>
</dbReference>
<dbReference type="RefSeq" id="WP_114242466.1">
    <property type="nucleotide sequence ID" value="NZ_CP027306.1"/>
</dbReference>
<dbReference type="InterPro" id="IPR042098">
    <property type="entry name" value="TauD-like_sf"/>
</dbReference>
<evidence type="ECO:0000256" key="2">
    <source>
        <dbReference type="ARBA" id="ARBA00023002"/>
    </source>
</evidence>
<dbReference type="Proteomes" id="UP000252698">
    <property type="component" value="Chromosome"/>
</dbReference>
<dbReference type="KEGG" id="sata:C5746_00970"/>
<evidence type="ECO:0000313" key="8">
    <source>
        <dbReference type="Proteomes" id="UP000252698"/>
    </source>
</evidence>
<dbReference type="GO" id="GO:0016491">
    <property type="term" value="F:oxidoreductase activity"/>
    <property type="evidence" value="ECO:0007669"/>
    <property type="project" value="UniProtKB-KW"/>
</dbReference>
<dbReference type="PANTHER" id="PTHR10696">
    <property type="entry name" value="GAMMA-BUTYROBETAINE HYDROXYLASE-RELATED"/>
    <property type="match status" value="1"/>
</dbReference>
<sequence>MTDTRGTTDPKDWKPLELRPKGRTGAEAIRELLADTGDFGELLAREKAVVFRDFEVAEQDVETAMDLLLPNRLAYMHGTSPRTKLGGNLYTSTEYPQHMTIAMHNELSYSHHWPERLFFYCATTPGSGGATPVVDGGLWLDSLDEEVRDAFAAGIRYTQNLHDGFGLGRSWRQTFETDDRAVVEAFLEQGEFDWQWTPDGGLRMISPIRPATVKHPYSGTEVWFNQADHFHPAALGDETSRELAQILPPEELPQSVTFADGSPIPDAYALHVHDIGLEAAVDVDWRQGDLMVIDNVAVGHGRRPFGGDRRVLVAMSD</sequence>